<dbReference type="EMBL" id="CP013232">
    <property type="protein sequence ID" value="AMO96003.1"/>
    <property type="molecule type" value="Genomic_DNA"/>
</dbReference>
<keyword evidence="1" id="KW-0472">Membrane</keyword>
<reference evidence="2 3" key="1">
    <citation type="submission" date="2015-11" db="EMBL/GenBank/DDBJ databases">
        <title>Exploring the genomic traits of fungus-feeding bacterial genus Collimonas.</title>
        <authorList>
            <person name="Song C."/>
            <person name="Schmidt R."/>
            <person name="de Jager V."/>
            <person name="Krzyzanowska D."/>
            <person name="Jongedijk E."/>
            <person name="Cankar K."/>
            <person name="Beekwilder J."/>
            <person name="van Veen A."/>
            <person name="de Boer W."/>
            <person name="van Veen J.A."/>
            <person name="Garbeva P."/>
        </authorList>
    </citation>
    <scope>NUCLEOTIDE SEQUENCE [LARGE SCALE GENOMIC DNA]</scope>
    <source>
        <strain evidence="2 3">Ter6</strain>
    </source>
</reference>
<sequence length="58" mass="6891">MIFLFRHHFVISFAQKISQTPSYTKLRQLMIALTKFVSFLFFGQIFVHVLVVQVRIAF</sequence>
<keyword evidence="1" id="KW-0812">Transmembrane</keyword>
<dbReference type="Proteomes" id="UP000072421">
    <property type="component" value="Chromosome"/>
</dbReference>
<keyword evidence="1" id="KW-1133">Transmembrane helix</keyword>
<evidence type="ECO:0000313" key="3">
    <source>
        <dbReference type="Proteomes" id="UP000072421"/>
    </source>
</evidence>
<name>A0A127PE65_9BURK</name>
<dbReference type="AlphaFoldDB" id="A0A127PE65"/>
<proteinExistence type="predicted"/>
<evidence type="ECO:0000256" key="1">
    <source>
        <dbReference type="SAM" id="Phobius"/>
    </source>
</evidence>
<accession>A0A127PE65</accession>
<feature type="transmembrane region" description="Helical" evidence="1">
    <location>
        <begin position="29"/>
        <end position="52"/>
    </location>
</feature>
<protein>
    <submittedName>
        <fullName evidence="2">Uncharacterized protein</fullName>
    </submittedName>
</protein>
<organism evidence="2">
    <name type="scientific">Collimonas fungivorans</name>
    <dbReference type="NCBI Taxonomy" id="158899"/>
    <lineage>
        <taxon>Bacteria</taxon>
        <taxon>Pseudomonadati</taxon>
        <taxon>Pseudomonadota</taxon>
        <taxon>Betaproteobacteria</taxon>
        <taxon>Burkholderiales</taxon>
        <taxon>Oxalobacteraceae</taxon>
        <taxon>Collimonas</taxon>
    </lineage>
</organism>
<evidence type="ECO:0000313" key="2">
    <source>
        <dbReference type="EMBL" id="AMO96003.1"/>
    </source>
</evidence>
<dbReference type="PATRIC" id="fig|158899.10.peg.3348"/>
<gene>
    <name evidence="2" type="ORF">CFter6_3369</name>
</gene>